<dbReference type="InterPro" id="IPR002557">
    <property type="entry name" value="Chitin-bd_dom"/>
</dbReference>
<evidence type="ECO:0000256" key="2">
    <source>
        <dbReference type="ARBA" id="ARBA00022729"/>
    </source>
</evidence>
<feature type="compositionally biased region" description="Basic and acidic residues" evidence="6">
    <location>
        <begin position="307"/>
        <end position="369"/>
    </location>
</feature>
<feature type="domain" description="Chitin-binding type-2" evidence="7">
    <location>
        <begin position="469"/>
        <end position="525"/>
    </location>
</feature>
<proteinExistence type="predicted"/>
<name>A0ABD3W4N8_SINWO</name>
<dbReference type="InterPro" id="IPR036508">
    <property type="entry name" value="Chitin-bd_dom_sf"/>
</dbReference>
<sequence length="682" mass="79080">MSKLYVLALKARASLCTPGDSLPDPDNCGSYYHCTFSRTVIKNNCPIDKVFSRTKKRCVSKGSSFDDCSIASKTVDSLCTPGDSHPDPFDCQSYYHCTLRQNVIKKDCPADKVFSKSKKRCVTRGSTFDDCSLDYHQPTDYPIVTDVGNLTFLRFHSIATDYPIVTDYPTDYPVVTDMDYHKPKKYSTDYWKPKTYSTYYRKPRTYSTSYPTNYPVVTEVDYHKPKKYPTDHHKPKKYPTDHHKPKEYPTDYHKPKEYPTNHKPKEYPTDHKPKEYPTDYHKPKEYPTGHDKPKEYPTNHHKPKVYPTDHHKPKEYPTGHDKPKEYPTDHKPKEYPTDYHKPKEYPTDYHKPKEYPTYHKPNEYPTDHKPKEYPTDYHKPKVYPTDYHKPKVYPTDYNKPKKYPGGYHKPKGYPTDYPVVTEEDYYPESSEYPTDYPVVTEVDYPIVTDYPTDYPLVTDYSLVTDIVTTHECMNGKKFSDPDDCRAFYLCRFGILVRRNCPHGLHFRKSSGTCVPEDGTDDSCVETSKKDCVPGQTERNHYNCSSYYACNDERFQLKYCPIGQVYSSNKKSCVKQYGYYDDCSTQCRHGQKVPYPTNCHKFFACSNGILEERDCRHGKVFSISKKRCVKVNGPNDDCNKRIIRRTTADIVATSIPIRIKSTGGVPITSAVIDVKAIVNSSST</sequence>
<organism evidence="8 9">
    <name type="scientific">Sinanodonta woodiana</name>
    <name type="common">Chinese pond mussel</name>
    <name type="synonym">Anodonta woodiana</name>
    <dbReference type="NCBI Taxonomy" id="1069815"/>
    <lineage>
        <taxon>Eukaryota</taxon>
        <taxon>Metazoa</taxon>
        <taxon>Spiralia</taxon>
        <taxon>Lophotrochozoa</taxon>
        <taxon>Mollusca</taxon>
        <taxon>Bivalvia</taxon>
        <taxon>Autobranchia</taxon>
        <taxon>Heteroconchia</taxon>
        <taxon>Palaeoheterodonta</taxon>
        <taxon>Unionida</taxon>
        <taxon>Unionoidea</taxon>
        <taxon>Unionidae</taxon>
        <taxon>Unioninae</taxon>
        <taxon>Sinanodonta</taxon>
    </lineage>
</organism>
<evidence type="ECO:0000313" key="9">
    <source>
        <dbReference type="Proteomes" id="UP001634394"/>
    </source>
</evidence>
<feature type="domain" description="Chitin-binding type-2" evidence="7">
    <location>
        <begin position="76"/>
        <end position="133"/>
    </location>
</feature>
<dbReference type="PANTHER" id="PTHR23301:SF106">
    <property type="entry name" value="CHITIN-BINDING TYPE-2 DOMAIN-CONTAINING PROTEIN-RELATED"/>
    <property type="match status" value="1"/>
</dbReference>
<evidence type="ECO:0000256" key="6">
    <source>
        <dbReference type="SAM" id="MobiDB-lite"/>
    </source>
</evidence>
<dbReference type="InterPro" id="IPR051940">
    <property type="entry name" value="Chitin_bind-dev_reg"/>
</dbReference>
<evidence type="ECO:0000313" key="8">
    <source>
        <dbReference type="EMBL" id="KAL3868836.1"/>
    </source>
</evidence>
<dbReference type="GO" id="GO:0008061">
    <property type="term" value="F:chitin binding"/>
    <property type="evidence" value="ECO:0007669"/>
    <property type="project" value="UniProtKB-KW"/>
</dbReference>
<dbReference type="Pfam" id="PF01607">
    <property type="entry name" value="CBM_14"/>
    <property type="match status" value="5"/>
</dbReference>
<feature type="region of interest" description="Disordered" evidence="6">
    <location>
        <begin position="225"/>
        <end position="369"/>
    </location>
</feature>
<comment type="caution">
    <text evidence="8">The sequence shown here is derived from an EMBL/GenBank/DDBJ whole genome shotgun (WGS) entry which is preliminary data.</text>
</comment>
<dbReference type="PANTHER" id="PTHR23301">
    <property type="entry name" value="CHITIN BINDING PERITROPHIN-A"/>
    <property type="match status" value="1"/>
</dbReference>
<dbReference type="SMART" id="SM00494">
    <property type="entry name" value="ChtBD2"/>
    <property type="match status" value="5"/>
</dbReference>
<dbReference type="AlphaFoldDB" id="A0ABD3W4N8"/>
<dbReference type="EMBL" id="JBJQND010000008">
    <property type="protein sequence ID" value="KAL3868836.1"/>
    <property type="molecule type" value="Genomic_DNA"/>
</dbReference>
<evidence type="ECO:0000256" key="4">
    <source>
        <dbReference type="ARBA" id="ARBA00023157"/>
    </source>
</evidence>
<dbReference type="Gene3D" id="2.170.140.10">
    <property type="entry name" value="Chitin binding domain"/>
    <property type="match status" value="4"/>
</dbReference>
<keyword evidence="2" id="KW-0732">Signal</keyword>
<evidence type="ECO:0000256" key="3">
    <source>
        <dbReference type="ARBA" id="ARBA00022737"/>
    </source>
</evidence>
<reference evidence="8 9" key="1">
    <citation type="submission" date="2024-11" db="EMBL/GenBank/DDBJ databases">
        <title>Chromosome-level genome assembly of the freshwater bivalve Anodonta woodiana.</title>
        <authorList>
            <person name="Chen X."/>
        </authorList>
    </citation>
    <scope>NUCLEOTIDE SEQUENCE [LARGE SCALE GENOMIC DNA]</scope>
    <source>
        <strain evidence="8">MN2024</strain>
        <tissue evidence="8">Gills</tissue>
    </source>
</reference>
<feature type="non-terminal residue" evidence="8">
    <location>
        <position position="682"/>
    </location>
</feature>
<accession>A0ABD3W4N8</accession>
<feature type="domain" description="Chitin-binding type-2" evidence="7">
    <location>
        <begin position="583"/>
        <end position="639"/>
    </location>
</feature>
<protein>
    <recommendedName>
        <fullName evidence="7">Chitin-binding type-2 domain-containing protein</fullName>
    </recommendedName>
</protein>
<feature type="domain" description="Chitin-binding type-2" evidence="7">
    <location>
        <begin position="528"/>
        <end position="582"/>
    </location>
</feature>
<keyword evidence="5" id="KW-0325">Glycoprotein</keyword>
<keyword evidence="4" id="KW-1015">Disulfide bond</keyword>
<keyword evidence="3" id="KW-0677">Repeat</keyword>
<gene>
    <name evidence="8" type="ORF">ACJMK2_041593</name>
</gene>
<evidence type="ECO:0000256" key="5">
    <source>
        <dbReference type="ARBA" id="ARBA00023180"/>
    </source>
</evidence>
<evidence type="ECO:0000259" key="7">
    <source>
        <dbReference type="PROSITE" id="PS50940"/>
    </source>
</evidence>
<feature type="domain" description="Chitin-binding type-2" evidence="7">
    <location>
        <begin position="13"/>
        <end position="70"/>
    </location>
</feature>
<feature type="compositionally biased region" description="Basic and acidic residues" evidence="6">
    <location>
        <begin position="225"/>
        <end position="298"/>
    </location>
</feature>
<dbReference type="SUPFAM" id="SSF57625">
    <property type="entry name" value="Invertebrate chitin-binding proteins"/>
    <property type="match status" value="5"/>
</dbReference>
<keyword evidence="9" id="KW-1185">Reference proteome</keyword>
<keyword evidence="1" id="KW-0147">Chitin-binding</keyword>
<dbReference type="PROSITE" id="PS50940">
    <property type="entry name" value="CHIT_BIND_II"/>
    <property type="match status" value="5"/>
</dbReference>
<evidence type="ECO:0000256" key="1">
    <source>
        <dbReference type="ARBA" id="ARBA00022669"/>
    </source>
</evidence>
<dbReference type="Proteomes" id="UP001634394">
    <property type="component" value="Unassembled WGS sequence"/>
</dbReference>